<gene>
    <name evidence="1" type="ORF">DPMN_119556</name>
</gene>
<reference evidence="1" key="2">
    <citation type="submission" date="2020-11" db="EMBL/GenBank/DDBJ databases">
        <authorList>
            <person name="McCartney M.A."/>
            <person name="Auch B."/>
            <person name="Kono T."/>
            <person name="Mallez S."/>
            <person name="Becker A."/>
            <person name="Gohl D.M."/>
            <person name="Silverstein K.A.T."/>
            <person name="Koren S."/>
            <person name="Bechman K.B."/>
            <person name="Herman A."/>
            <person name="Abrahante J.E."/>
            <person name="Garbe J."/>
        </authorList>
    </citation>
    <scope>NUCLEOTIDE SEQUENCE</scope>
    <source>
        <strain evidence="1">Duluth1</strain>
        <tissue evidence="1">Whole animal</tissue>
    </source>
</reference>
<accession>A0A9D4JMT2</accession>
<comment type="caution">
    <text evidence="1">The sequence shown here is derived from an EMBL/GenBank/DDBJ whole genome shotgun (WGS) entry which is preliminary data.</text>
</comment>
<reference evidence="1" key="1">
    <citation type="journal article" date="2019" name="bioRxiv">
        <title>The Genome of the Zebra Mussel, Dreissena polymorpha: A Resource for Invasive Species Research.</title>
        <authorList>
            <person name="McCartney M.A."/>
            <person name="Auch B."/>
            <person name="Kono T."/>
            <person name="Mallez S."/>
            <person name="Zhang Y."/>
            <person name="Obille A."/>
            <person name="Becker A."/>
            <person name="Abrahante J.E."/>
            <person name="Garbe J."/>
            <person name="Badalamenti J.P."/>
            <person name="Herman A."/>
            <person name="Mangelson H."/>
            <person name="Liachko I."/>
            <person name="Sullivan S."/>
            <person name="Sone E.D."/>
            <person name="Koren S."/>
            <person name="Silverstein K.A.T."/>
            <person name="Beckman K.B."/>
            <person name="Gohl D.M."/>
        </authorList>
    </citation>
    <scope>NUCLEOTIDE SEQUENCE</scope>
    <source>
        <strain evidence="1">Duluth1</strain>
        <tissue evidence="1">Whole animal</tissue>
    </source>
</reference>
<dbReference type="EMBL" id="JAIWYP010000005">
    <property type="protein sequence ID" value="KAH3817971.1"/>
    <property type="molecule type" value="Genomic_DNA"/>
</dbReference>
<dbReference type="Proteomes" id="UP000828390">
    <property type="component" value="Unassembled WGS sequence"/>
</dbReference>
<sequence>MGTWQELHAESDSANVSSSTTRLLIFQLASLLSHVVTLTDDPIEKSSNRKS</sequence>
<evidence type="ECO:0000313" key="2">
    <source>
        <dbReference type="Proteomes" id="UP000828390"/>
    </source>
</evidence>
<protein>
    <submittedName>
        <fullName evidence="1">Uncharacterized protein</fullName>
    </submittedName>
</protein>
<proteinExistence type="predicted"/>
<name>A0A9D4JMT2_DREPO</name>
<keyword evidence="2" id="KW-1185">Reference proteome</keyword>
<dbReference type="AlphaFoldDB" id="A0A9D4JMT2"/>
<organism evidence="1 2">
    <name type="scientific">Dreissena polymorpha</name>
    <name type="common">Zebra mussel</name>
    <name type="synonym">Mytilus polymorpha</name>
    <dbReference type="NCBI Taxonomy" id="45954"/>
    <lineage>
        <taxon>Eukaryota</taxon>
        <taxon>Metazoa</taxon>
        <taxon>Spiralia</taxon>
        <taxon>Lophotrochozoa</taxon>
        <taxon>Mollusca</taxon>
        <taxon>Bivalvia</taxon>
        <taxon>Autobranchia</taxon>
        <taxon>Heteroconchia</taxon>
        <taxon>Euheterodonta</taxon>
        <taxon>Imparidentia</taxon>
        <taxon>Neoheterodontei</taxon>
        <taxon>Myida</taxon>
        <taxon>Dreissenoidea</taxon>
        <taxon>Dreissenidae</taxon>
        <taxon>Dreissena</taxon>
    </lineage>
</organism>
<evidence type="ECO:0000313" key="1">
    <source>
        <dbReference type="EMBL" id="KAH3817971.1"/>
    </source>
</evidence>